<keyword evidence="1" id="KW-0378">Hydrolase</keyword>
<gene>
    <name evidence="1" type="ORF">MNB_SUP05-SYMBIONT-4-94</name>
</gene>
<evidence type="ECO:0000313" key="1">
    <source>
        <dbReference type="EMBL" id="SFV85818.1"/>
    </source>
</evidence>
<proteinExistence type="predicted"/>
<keyword evidence="1" id="KW-0255">Endonuclease</keyword>
<dbReference type="GO" id="GO:0004519">
    <property type="term" value="F:endonuclease activity"/>
    <property type="evidence" value="ECO:0007669"/>
    <property type="project" value="UniProtKB-KW"/>
</dbReference>
<dbReference type="AlphaFoldDB" id="A0A1W1DVV5"/>
<name>A0A1W1DVV5_9ZZZZ</name>
<sequence length="323" mass="37074">MKKTSRQMLTGKSFEYAILREFQEKLELTTTVEVIENSAFTIAKECFNTFDEQAQGRYLLTASFAVNFLIDIEPRLSHDIDKNDVLQLEILSDDKGKLGDVRDVLIIRAVQKWEIGISAKNNHKAVKHPRLSNKIDFGEKWLGIKCSQTYFNEVGLIFDKLKTIKIDSASTQKWDTFSDKDNDIYVPILNAFKKELDRIYRSSPSLVASNLVEYLVGKKDFYKVIKRNNEVEIQAYNLHGTLNAPFLTIQPKFKTPQIKLPSKINSIEFKSGVKTTLIVDFNNDWRLSFRIHNASSRVEPSLKFDINLLQAPSSLFVNKLSIP</sequence>
<reference evidence="1" key="1">
    <citation type="submission" date="2016-10" db="EMBL/GenBank/DDBJ databases">
        <authorList>
            <person name="de Groot N.N."/>
        </authorList>
    </citation>
    <scope>NUCLEOTIDE SEQUENCE</scope>
</reference>
<protein>
    <submittedName>
        <fullName evidence="1">Type II restriction endonuclease</fullName>
    </submittedName>
</protein>
<accession>A0A1W1DVV5</accession>
<organism evidence="1">
    <name type="scientific">hydrothermal vent metagenome</name>
    <dbReference type="NCBI Taxonomy" id="652676"/>
    <lineage>
        <taxon>unclassified sequences</taxon>
        <taxon>metagenomes</taxon>
        <taxon>ecological metagenomes</taxon>
    </lineage>
</organism>
<dbReference type="InterPro" id="IPR019059">
    <property type="entry name" value="Restrct_endonuc_II_HaeIII"/>
</dbReference>
<keyword evidence="1" id="KW-0540">Nuclease</keyword>
<dbReference type="EMBL" id="FPHY01000049">
    <property type="protein sequence ID" value="SFV85818.1"/>
    <property type="molecule type" value="Genomic_DNA"/>
</dbReference>
<dbReference type="Pfam" id="PF09556">
    <property type="entry name" value="RE_HaeIII"/>
    <property type="match status" value="1"/>
</dbReference>